<keyword evidence="15" id="KW-1185">Reference proteome</keyword>
<dbReference type="InterPro" id="IPR003594">
    <property type="entry name" value="HATPase_dom"/>
</dbReference>
<evidence type="ECO:0000313" key="14">
    <source>
        <dbReference type="EMBL" id="UZJ23906.1"/>
    </source>
</evidence>
<evidence type="ECO:0000256" key="4">
    <source>
        <dbReference type="ARBA" id="ARBA00022553"/>
    </source>
</evidence>
<protein>
    <recommendedName>
        <fullName evidence="3">histidine kinase</fullName>
        <ecNumber evidence="3">2.7.13.3</ecNumber>
    </recommendedName>
</protein>
<dbReference type="Pfam" id="PF00512">
    <property type="entry name" value="HisKA"/>
    <property type="match status" value="1"/>
</dbReference>
<dbReference type="InterPro" id="IPR004358">
    <property type="entry name" value="Sig_transdc_His_kin-like_C"/>
</dbReference>
<dbReference type="CDD" id="cd06225">
    <property type="entry name" value="HAMP"/>
    <property type="match status" value="1"/>
</dbReference>
<dbReference type="PANTHER" id="PTHR45436:SF5">
    <property type="entry name" value="SENSOR HISTIDINE KINASE TRCS"/>
    <property type="match status" value="1"/>
</dbReference>
<dbReference type="SMART" id="SM00387">
    <property type="entry name" value="HATPase_c"/>
    <property type="match status" value="1"/>
</dbReference>
<feature type="domain" description="HAMP" evidence="13">
    <location>
        <begin position="186"/>
        <end position="239"/>
    </location>
</feature>
<dbReference type="PRINTS" id="PR00344">
    <property type="entry name" value="BCTRLSENSOR"/>
</dbReference>
<dbReference type="SUPFAM" id="SSF55874">
    <property type="entry name" value="ATPase domain of HSP90 chaperone/DNA topoisomerase II/histidine kinase"/>
    <property type="match status" value="1"/>
</dbReference>
<dbReference type="Pfam" id="PF00672">
    <property type="entry name" value="HAMP"/>
    <property type="match status" value="1"/>
</dbReference>
<evidence type="ECO:0000256" key="11">
    <source>
        <dbReference type="SAM" id="Phobius"/>
    </source>
</evidence>
<dbReference type="SUPFAM" id="SSF158472">
    <property type="entry name" value="HAMP domain-like"/>
    <property type="match status" value="1"/>
</dbReference>
<dbReference type="InterPro" id="IPR003660">
    <property type="entry name" value="HAMP_dom"/>
</dbReference>
<evidence type="ECO:0000259" key="12">
    <source>
        <dbReference type="PROSITE" id="PS50109"/>
    </source>
</evidence>
<feature type="transmembrane region" description="Helical" evidence="11">
    <location>
        <begin position="162"/>
        <end position="185"/>
    </location>
</feature>
<keyword evidence="6 11" id="KW-0812">Transmembrane</keyword>
<dbReference type="Gene3D" id="1.10.287.130">
    <property type="match status" value="1"/>
</dbReference>
<evidence type="ECO:0000256" key="5">
    <source>
        <dbReference type="ARBA" id="ARBA00022679"/>
    </source>
</evidence>
<comment type="subcellular location">
    <subcellularLocation>
        <location evidence="2">Cell membrane</location>
    </subcellularLocation>
</comment>
<feature type="domain" description="Histidine kinase" evidence="12">
    <location>
        <begin position="247"/>
        <end position="454"/>
    </location>
</feature>
<gene>
    <name evidence="14" type="ORF">RHODO2019_11980</name>
</gene>
<dbReference type="Gene3D" id="3.30.565.10">
    <property type="entry name" value="Histidine kinase-like ATPase, C-terminal domain"/>
    <property type="match status" value="1"/>
</dbReference>
<evidence type="ECO:0000256" key="8">
    <source>
        <dbReference type="ARBA" id="ARBA00022989"/>
    </source>
</evidence>
<name>A0ABY6NY07_9NOCA</name>
<sequence>MHVLVRPSLWGVRTRSALAAALVVTVAFALASGALLLVLQRSLQSAGDTSSASRAAEISTQLESVAPGDLAPELLATDGRTAAVQVLDADGVVVLASPGAPELPMIATRPSVGQVLVVDEDSSPLVPDDFRVTAQAVDGAQGELTVLVAAGQEPVESTLVTVAALLAVGLPVIVLVVGVATYALVGRSLRPVERMRVQVAAVSSADLAERVPVPAPQDEIARLARTMNAMLSRLQAGQEAQRRFVGDASHELRSPLTTITAALELARDHPETLDAEVVGGVLLPEAERMRQLVADLLLLASADERGLPLQVGDVDLDDLVDAEVARTRAGGLDVVAAVHPVRVRGDAARLARVVRNLTDNAVRHAHGRIWASCRADGGWAVLTVGDDGPGIPAVERDRVLERFVRLDADRARSAGGSGLGLAIVVEIVTAHGGSVVVGESAAGGAEVGVRLPLG</sequence>
<dbReference type="PANTHER" id="PTHR45436">
    <property type="entry name" value="SENSOR HISTIDINE KINASE YKOH"/>
    <property type="match status" value="1"/>
</dbReference>
<dbReference type="EC" id="2.7.13.3" evidence="3"/>
<keyword evidence="10 11" id="KW-0472">Membrane</keyword>
<dbReference type="Proteomes" id="UP001164965">
    <property type="component" value="Chromosome"/>
</dbReference>
<evidence type="ECO:0000256" key="7">
    <source>
        <dbReference type="ARBA" id="ARBA00022777"/>
    </source>
</evidence>
<dbReference type="Pfam" id="PF02518">
    <property type="entry name" value="HATPase_c"/>
    <property type="match status" value="1"/>
</dbReference>
<keyword evidence="9" id="KW-0902">Two-component regulatory system</keyword>
<keyword evidence="8 11" id="KW-1133">Transmembrane helix</keyword>
<dbReference type="PROSITE" id="PS50109">
    <property type="entry name" value="HIS_KIN"/>
    <property type="match status" value="1"/>
</dbReference>
<evidence type="ECO:0000259" key="13">
    <source>
        <dbReference type="PROSITE" id="PS50885"/>
    </source>
</evidence>
<dbReference type="InterPro" id="IPR005467">
    <property type="entry name" value="His_kinase_dom"/>
</dbReference>
<dbReference type="CDD" id="cd00082">
    <property type="entry name" value="HisKA"/>
    <property type="match status" value="1"/>
</dbReference>
<keyword evidence="7 14" id="KW-0418">Kinase</keyword>
<dbReference type="EMBL" id="CP110615">
    <property type="protein sequence ID" value="UZJ23906.1"/>
    <property type="molecule type" value="Genomic_DNA"/>
</dbReference>
<dbReference type="InterPro" id="IPR036890">
    <property type="entry name" value="HATPase_C_sf"/>
</dbReference>
<comment type="catalytic activity">
    <reaction evidence="1">
        <text>ATP + protein L-histidine = ADP + protein N-phospho-L-histidine.</text>
        <dbReference type="EC" id="2.7.13.3"/>
    </reaction>
</comment>
<dbReference type="InterPro" id="IPR050428">
    <property type="entry name" value="TCS_sensor_his_kinase"/>
</dbReference>
<evidence type="ECO:0000256" key="10">
    <source>
        <dbReference type="ARBA" id="ARBA00023136"/>
    </source>
</evidence>
<evidence type="ECO:0000256" key="3">
    <source>
        <dbReference type="ARBA" id="ARBA00012438"/>
    </source>
</evidence>
<dbReference type="SMART" id="SM00304">
    <property type="entry name" value="HAMP"/>
    <property type="match status" value="1"/>
</dbReference>
<dbReference type="SMART" id="SM00388">
    <property type="entry name" value="HisKA"/>
    <property type="match status" value="1"/>
</dbReference>
<evidence type="ECO:0000256" key="2">
    <source>
        <dbReference type="ARBA" id="ARBA00004236"/>
    </source>
</evidence>
<dbReference type="InterPro" id="IPR003661">
    <property type="entry name" value="HisK_dim/P_dom"/>
</dbReference>
<dbReference type="SUPFAM" id="SSF47384">
    <property type="entry name" value="Homodimeric domain of signal transducing histidine kinase"/>
    <property type="match status" value="1"/>
</dbReference>
<dbReference type="InterPro" id="IPR036097">
    <property type="entry name" value="HisK_dim/P_sf"/>
</dbReference>
<proteinExistence type="predicted"/>
<dbReference type="PROSITE" id="PS50885">
    <property type="entry name" value="HAMP"/>
    <property type="match status" value="1"/>
</dbReference>
<reference evidence="14" key="1">
    <citation type="submission" date="2022-10" db="EMBL/GenBank/DDBJ databases">
        <title>Rhodococcus sp.75.</title>
        <authorList>
            <person name="Sun M."/>
        </authorList>
    </citation>
    <scope>NUCLEOTIDE SEQUENCE</scope>
    <source>
        <strain evidence="14">75</strain>
    </source>
</reference>
<evidence type="ECO:0000256" key="6">
    <source>
        <dbReference type="ARBA" id="ARBA00022692"/>
    </source>
</evidence>
<dbReference type="RefSeq" id="WP_265382014.1">
    <property type="nucleotide sequence ID" value="NZ_CP110615.1"/>
</dbReference>
<dbReference type="Gene3D" id="6.10.340.10">
    <property type="match status" value="1"/>
</dbReference>
<evidence type="ECO:0000256" key="1">
    <source>
        <dbReference type="ARBA" id="ARBA00000085"/>
    </source>
</evidence>
<keyword evidence="5" id="KW-0808">Transferase</keyword>
<accession>A0ABY6NY07</accession>
<keyword evidence="4" id="KW-0597">Phosphoprotein</keyword>
<organism evidence="14 15">
    <name type="scientific">Rhodococcus antarcticus</name>
    <dbReference type="NCBI Taxonomy" id="2987751"/>
    <lineage>
        <taxon>Bacteria</taxon>
        <taxon>Bacillati</taxon>
        <taxon>Actinomycetota</taxon>
        <taxon>Actinomycetes</taxon>
        <taxon>Mycobacteriales</taxon>
        <taxon>Nocardiaceae</taxon>
        <taxon>Rhodococcus</taxon>
    </lineage>
</organism>
<evidence type="ECO:0000313" key="15">
    <source>
        <dbReference type="Proteomes" id="UP001164965"/>
    </source>
</evidence>
<dbReference type="GO" id="GO:0016301">
    <property type="term" value="F:kinase activity"/>
    <property type="evidence" value="ECO:0007669"/>
    <property type="project" value="UniProtKB-KW"/>
</dbReference>
<evidence type="ECO:0000256" key="9">
    <source>
        <dbReference type="ARBA" id="ARBA00023012"/>
    </source>
</evidence>